<dbReference type="InterPro" id="IPR000515">
    <property type="entry name" value="MetI-like"/>
</dbReference>
<evidence type="ECO:0000313" key="9">
    <source>
        <dbReference type="EMBL" id="ETX01662.1"/>
    </source>
</evidence>
<dbReference type="PANTHER" id="PTHR32243">
    <property type="entry name" value="MALTOSE TRANSPORT SYSTEM PERMEASE-RELATED"/>
    <property type="match status" value="1"/>
</dbReference>
<dbReference type="PANTHER" id="PTHR32243:SF18">
    <property type="entry name" value="INNER MEMBRANE ABC TRANSPORTER PERMEASE PROTEIN YCJP"/>
    <property type="match status" value="1"/>
</dbReference>
<reference evidence="9 10" key="1">
    <citation type="journal article" date="2014" name="Nature">
        <title>An environmental bacterial taxon with a large and distinct metabolic repertoire.</title>
        <authorList>
            <person name="Wilson M.C."/>
            <person name="Mori T."/>
            <person name="Ruckert C."/>
            <person name="Uria A.R."/>
            <person name="Helf M.J."/>
            <person name="Takada K."/>
            <person name="Gernert C."/>
            <person name="Steffens U.A."/>
            <person name="Heycke N."/>
            <person name="Schmitt S."/>
            <person name="Rinke C."/>
            <person name="Helfrich E.J."/>
            <person name="Brachmann A.O."/>
            <person name="Gurgui C."/>
            <person name="Wakimoto T."/>
            <person name="Kracht M."/>
            <person name="Crusemann M."/>
            <person name="Hentschel U."/>
            <person name="Abe I."/>
            <person name="Matsunaga S."/>
            <person name="Kalinowski J."/>
            <person name="Takeyama H."/>
            <person name="Piel J."/>
        </authorList>
    </citation>
    <scope>NUCLEOTIDE SEQUENCE [LARGE SCALE GENOMIC DNA]</scope>
    <source>
        <strain evidence="10">TSY1</strain>
    </source>
</reference>
<accession>W4LWA8</accession>
<feature type="domain" description="ABC transmembrane type-1" evidence="8">
    <location>
        <begin position="90"/>
        <end position="276"/>
    </location>
</feature>
<keyword evidence="10" id="KW-1185">Reference proteome</keyword>
<evidence type="ECO:0000256" key="7">
    <source>
        <dbReference type="RuleBase" id="RU363032"/>
    </source>
</evidence>
<dbReference type="InterPro" id="IPR050901">
    <property type="entry name" value="BP-dep_ABC_trans_perm"/>
</dbReference>
<sequence length="358" mass="40175">MASNATEAALGTYVKDKTPLWRVRQAIVTYTSLIPYIAFSLFPFYIMLITSLKSKQEINNLGKSPFWATGVAIENYKYLATNTRFFDAWMLNTIIVSLAATAISVVIGGLAAYALARLRFRGVEAFGVAVFVSYLVPQSLLFLPMIEIVNFIDDFIPIRDSYFSLILTYPTFLIPFVTWLLMGYFRTIPFEIEECAYVDGASRSRTVISIVIPMAMPGIATAILFAFTLSWNEFLYSLVFIQDELQKNLVGGRGDRTHSGRYLFLGLSDGRVSHRLDPDFNSVRIFHGLFRFRSHRRSDQIEVIVHAHSGSLQSAVEHGTGLEHLSSCVVSDDRTHAEPPTSARALFCRSQCSVWPAS</sequence>
<dbReference type="Pfam" id="PF00528">
    <property type="entry name" value="BPD_transp_1"/>
    <property type="match status" value="1"/>
</dbReference>
<evidence type="ECO:0000256" key="3">
    <source>
        <dbReference type="ARBA" id="ARBA00022475"/>
    </source>
</evidence>
<dbReference type="SUPFAM" id="SSF161098">
    <property type="entry name" value="MetI-like"/>
    <property type="match status" value="1"/>
</dbReference>
<proteinExistence type="inferred from homology"/>
<keyword evidence="6 7" id="KW-0472">Membrane</keyword>
<feature type="transmembrane region" description="Helical" evidence="7">
    <location>
        <begin position="89"/>
        <end position="113"/>
    </location>
</feature>
<organism evidence="9 10">
    <name type="scientific">Entotheonella factor</name>
    <dbReference type="NCBI Taxonomy" id="1429438"/>
    <lineage>
        <taxon>Bacteria</taxon>
        <taxon>Pseudomonadati</taxon>
        <taxon>Nitrospinota/Tectimicrobiota group</taxon>
        <taxon>Candidatus Tectimicrobiota</taxon>
        <taxon>Candidatus Entotheonellia</taxon>
        <taxon>Candidatus Entotheonellales</taxon>
        <taxon>Candidatus Entotheonellaceae</taxon>
        <taxon>Candidatus Entotheonella</taxon>
    </lineage>
</organism>
<gene>
    <name evidence="9" type="ORF">ETSY1_06480</name>
</gene>
<keyword evidence="5 7" id="KW-1133">Transmembrane helix</keyword>
<dbReference type="GO" id="GO:0005886">
    <property type="term" value="C:plasma membrane"/>
    <property type="evidence" value="ECO:0007669"/>
    <property type="project" value="UniProtKB-SubCell"/>
</dbReference>
<evidence type="ECO:0000259" key="8">
    <source>
        <dbReference type="PROSITE" id="PS50928"/>
    </source>
</evidence>
<feature type="transmembrane region" description="Helical" evidence="7">
    <location>
        <begin position="27"/>
        <end position="48"/>
    </location>
</feature>
<keyword evidence="2 7" id="KW-0813">Transport</keyword>
<keyword evidence="3" id="KW-1003">Cell membrane</keyword>
<evidence type="ECO:0000256" key="2">
    <source>
        <dbReference type="ARBA" id="ARBA00022448"/>
    </source>
</evidence>
<dbReference type="GO" id="GO:0055085">
    <property type="term" value="P:transmembrane transport"/>
    <property type="evidence" value="ECO:0007669"/>
    <property type="project" value="InterPro"/>
</dbReference>
<dbReference type="EMBL" id="AZHW01000208">
    <property type="protein sequence ID" value="ETX01662.1"/>
    <property type="molecule type" value="Genomic_DNA"/>
</dbReference>
<dbReference type="InterPro" id="IPR035906">
    <property type="entry name" value="MetI-like_sf"/>
</dbReference>
<protein>
    <recommendedName>
        <fullName evidence="8">ABC transmembrane type-1 domain-containing protein</fullName>
    </recommendedName>
</protein>
<feature type="transmembrane region" description="Helical" evidence="7">
    <location>
        <begin position="125"/>
        <end position="146"/>
    </location>
</feature>
<evidence type="ECO:0000256" key="1">
    <source>
        <dbReference type="ARBA" id="ARBA00004651"/>
    </source>
</evidence>
<dbReference type="AlphaFoldDB" id="W4LWA8"/>
<dbReference type="Proteomes" id="UP000019141">
    <property type="component" value="Unassembled WGS sequence"/>
</dbReference>
<feature type="transmembrane region" description="Helical" evidence="7">
    <location>
        <begin position="206"/>
        <end position="231"/>
    </location>
</feature>
<dbReference type="CDD" id="cd06261">
    <property type="entry name" value="TM_PBP2"/>
    <property type="match status" value="1"/>
</dbReference>
<dbReference type="HOGENOM" id="CLU_773131_0_0_7"/>
<feature type="transmembrane region" description="Helical" evidence="7">
    <location>
        <begin position="166"/>
        <end position="185"/>
    </location>
</feature>
<name>W4LWA8_ENTF1</name>
<dbReference type="PATRIC" id="fig|1429438.4.peg.1425"/>
<comment type="similarity">
    <text evidence="7">Belongs to the binding-protein-dependent transport system permease family.</text>
</comment>
<evidence type="ECO:0000313" key="10">
    <source>
        <dbReference type="Proteomes" id="UP000019141"/>
    </source>
</evidence>
<comment type="caution">
    <text evidence="9">The sequence shown here is derived from an EMBL/GenBank/DDBJ whole genome shotgun (WGS) entry which is preliminary data.</text>
</comment>
<evidence type="ECO:0000256" key="4">
    <source>
        <dbReference type="ARBA" id="ARBA00022692"/>
    </source>
</evidence>
<evidence type="ECO:0000256" key="5">
    <source>
        <dbReference type="ARBA" id="ARBA00022989"/>
    </source>
</evidence>
<keyword evidence="4 7" id="KW-0812">Transmembrane</keyword>
<dbReference type="PROSITE" id="PS50928">
    <property type="entry name" value="ABC_TM1"/>
    <property type="match status" value="1"/>
</dbReference>
<comment type="subcellular location">
    <subcellularLocation>
        <location evidence="1 7">Cell membrane</location>
        <topology evidence="1 7">Multi-pass membrane protein</topology>
    </subcellularLocation>
</comment>
<dbReference type="Gene3D" id="1.10.3720.10">
    <property type="entry name" value="MetI-like"/>
    <property type="match status" value="1"/>
</dbReference>
<evidence type="ECO:0000256" key="6">
    <source>
        <dbReference type="ARBA" id="ARBA00023136"/>
    </source>
</evidence>